<dbReference type="PANTHER" id="PTHR39335:SF1">
    <property type="entry name" value="BLL4220 PROTEIN"/>
    <property type="match status" value="1"/>
</dbReference>
<dbReference type="Pfam" id="PF03640">
    <property type="entry name" value="Lipoprotein_15"/>
    <property type="match status" value="1"/>
</dbReference>
<dbReference type="Proteomes" id="UP001549691">
    <property type="component" value="Unassembled WGS sequence"/>
</dbReference>
<proteinExistence type="predicted"/>
<evidence type="ECO:0000313" key="3">
    <source>
        <dbReference type="Proteomes" id="UP001549691"/>
    </source>
</evidence>
<accession>A0ABV2TG21</accession>
<feature type="signal peptide" evidence="1">
    <location>
        <begin position="1"/>
        <end position="21"/>
    </location>
</feature>
<feature type="chain" id="PRO_5047143853" description="Lipoprotein" evidence="1">
    <location>
        <begin position="22"/>
        <end position="143"/>
    </location>
</feature>
<reference evidence="2 3" key="1">
    <citation type="submission" date="2024-07" db="EMBL/GenBank/DDBJ databases">
        <title>Uliginosibacterium flavum JJ3220;KACC:17644.</title>
        <authorList>
            <person name="Kim M.K."/>
        </authorList>
    </citation>
    <scope>NUCLEOTIDE SEQUENCE [LARGE SCALE GENOMIC DNA]</scope>
    <source>
        <strain evidence="2 3">KACC:17644</strain>
    </source>
</reference>
<gene>
    <name evidence="2" type="ORF">ABXR19_01660</name>
</gene>
<name>A0ABV2TG21_9RHOO</name>
<dbReference type="PANTHER" id="PTHR39335">
    <property type="entry name" value="BLL4220 PROTEIN"/>
    <property type="match status" value="1"/>
</dbReference>
<dbReference type="EMBL" id="JBEWZI010000001">
    <property type="protein sequence ID" value="MET7012876.1"/>
    <property type="molecule type" value="Genomic_DNA"/>
</dbReference>
<comment type="caution">
    <text evidence="2">The sequence shown here is derived from an EMBL/GenBank/DDBJ whole genome shotgun (WGS) entry which is preliminary data.</text>
</comment>
<sequence length="143" mass="14991">MKQKLSLVVASLSLALLSACSSTPSVPEAVAPAIVKGDMLVSTSGETLYFYKKDTKPNESACVRDCLKVFGPLFPTPDDADIGDYKIIERTDGMSQWALKGKPLYLCTGAKAPTGAPASMVKAAETAAANCAKAMADFEIAKP</sequence>
<dbReference type="RefSeq" id="WP_354599332.1">
    <property type="nucleotide sequence ID" value="NZ_JBEWZI010000001.1"/>
</dbReference>
<dbReference type="PROSITE" id="PS51257">
    <property type="entry name" value="PROKAR_LIPOPROTEIN"/>
    <property type="match status" value="1"/>
</dbReference>
<evidence type="ECO:0000256" key="1">
    <source>
        <dbReference type="SAM" id="SignalP"/>
    </source>
</evidence>
<evidence type="ECO:0000313" key="2">
    <source>
        <dbReference type="EMBL" id="MET7012876.1"/>
    </source>
</evidence>
<evidence type="ECO:0008006" key="4">
    <source>
        <dbReference type="Google" id="ProtNLM"/>
    </source>
</evidence>
<dbReference type="InterPro" id="IPR005297">
    <property type="entry name" value="Lipoprotein_repeat"/>
</dbReference>
<keyword evidence="1" id="KW-0732">Signal</keyword>
<organism evidence="2 3">
    <name type="scientific">Uliginosibacterium flavum</name>
    <dbReference type="NCBI Taxonomy" id="1396831"/>
    <lineage>
        <taxon>Bacteria</taxon>
        <taxon>Pseudomonadati</taxon>
        <taxon>Pseudomonadota</taxon>
        <taxon>Betaproteobacteria</taxon>
        <taxon>Rhodocyclales</taxon>
        <taxon>Zoogloeaceae</taxon>
        <taxon>Uliginosibacterium</taxon>
    </lineage>
</organism>
<keyword evidence="3" id="KW-1185">Reference proteome</keyword>
<protein>
    <recommendedName>
        <fullName evidence="4">Lipoprotein</fullName>
    </recommendedName>
</protein>